<gene>
    <name evidence="1" type="ORF">SAMN05216232_2143</name>
</gene>
<comment type="caution">
    <text evidence="1">The sequence shown here is derived from an EMBL/GenBank/DDBJ whole genome shotgun (WGS) entry which is preliminary data.</text>
</comment>
<evidence type="ECO:0000313" key="2">
    <source>
        <dbReference type="Proteomes" id="UP000198733"/>
    </source>
</evidence>
<protein>
    <submittedName>
        <fullName evidence="1">Uncharacterized protein</fullName>
    </submittedName>
</protein>
<organism evidence="1 2">
    <name type="scientific">Virgibacillus subterraneus</name>
    <dbReference type="NCBI Taxonomy" id="621109"/>
    <lineage>
        <taxon>Bacteria</taxon>
        <taxon>Bacillati</taxon>
        <taxon>Bacillota</taxon>
        <taxon>Bacilli</taxon>
        <taxon>Bacillales</taxon>
        <taxon>Bacillaceae</taxon>
        <taxon>Virgibacillus</taxon>
    </lineage>
</organism>
<name>A0A1H9ETE6_9BACI</name>
<sequence>MRFNKKDMKEDKLIIGKSRGEEAYEFLNSILNLK</sequence>
<keyword evidence="2" id="KW-1185">Reference proteome</keyword>
<reference evidence="1 2" key="1">
    <citation type="submission" date="2016-10" db="EMBL/GenBank/DDBJ databases">
        <authorList>
            <person name="Varghese N."/>
            <person name="Submissions S."/>
        </authorList>
    </citation>
    <scope>NUCLEOTIDE SEQUENCE [LARGE SCALE GENOMIC DNA]</scope>
    <source>
        <strain evidence="1 2">CGMCC 1.7734</strain>
    </source>
</reference>
<evidence type="ECO:0000313" key="1">
    <source>
        <dbReference type="EMBL" id="SEQ28919.1"/>
    </source>
</evidence>
<dbReference type="Proteomes" id="UP000198733">
    <property type="component" value="Unassembled WGS sequence"/>
</dbReference>
<dbReference type="EMBL" id="FOEH01000002">
    <property type="protein sequence ID" value="SEQ28919.1"/>
    <property type="molecule type" value="Genomic_DNA"/>
</dbReference>
<accession>A0A1H9ETE6</accession>
<proteinExistence type="predicted"/>